<keyword evidence="9" id="KW-1185">Reference proteome</keyword>
<feature type="transmembrane region" description="Helical" evidence="6">
    <location>
        <begin position="506"/>
        <end position="531"/>
    </location>
</feature>
<evidence type="ECO:0000313" key="9">
    <source>
        <dbReference type="Proteomes" id="UP000487268"/>
    </source>
</evidence>
<dbReference type="InterPro" id="IPR008271">
    <property type="entry name" value="Ser/Thr_kinase_AS"/>
</dbReference>
<protein>
    <submittedName>
        <fullName evidence="8">Serine/threonine-protein kinase PknD</fullName>
        <ecNumber evidence="8">2.7.11.1</ecNumber>
    </submittedName>
</protein>
<feature type="compositionally biased region" description="Low complexity" evidence="5">
    <location>
        <begin position="358"/>
        <end position="380"/>
    </location>
</feature>
<sequence length="590" mass="60153">MVVPFPLSHADPRRLGDYELIGRLGTGGQGVVFLGRPLAGGPEVAVKLLHAQMIGDAQARARFVRELALLQRVAGFCTAQMLQADMDGDQPYIVSELVPGPSLRQLVEESGPRVGADLDRLAVGTITALAAIHRAGIVHRDFKPQNVLMGPDGPRVIDFGIARALDSGSTVTSQIVGTPSYMAPEQFAGAQIGPAADLFAWAVTLLFAATGRDPFSASSLPAVLYRILNETPDLGPLPERIAEIAARCLEKEPAARPSAEEVLMWTLGGRPAGPRAGETRPESDTPAGATRRYTGPVPAENGPGRTAGAGAPYGYAAETRDYAQGGAAPSGPGYTQGPGYADDGRRTAQGHEMGGYGATAAGPGWTGGQATRDANGQGAWDAGGQGARSAEGQGAWSAGGQGARSEATSLGTGGAPHGNTPGGALRGGTPSLGTEGAPYGGTPRLGVGDAPYPGRPPTGGVAPPARKWRRGPALITGLVFAALLGALDVAAMAIQIAHPPSTDAGLFLKAAGASMVLGVVTLIGVVLGWLGSRAAVWTVMASRVARVVVWEAFTLAGLHIDRGSVLIQAVGAALVVVLLARGLTVAGRRR</sequence>
<dbReference type="EC" id="2.7.11.1" evidence="8"/>
<evidence type="ECO:0000256" key="4">
    <source>
        <dbReference type="ARBA" id="ARBA00022840"/>
    </source>
</evidence>
<dbReference type="PANTHER" id="PTHR43289:SF34">
    <property type="entry name" value="SERINE_THREONINE-PROTEIN KINASE YBDM-RELATED"/>
    <property type="match status" value="1"/>
</dbReference>
<feature type="compositionally biased region" description="Gly residues" evidence="5">
    <location>
        <begin position="411"/>
        <end position="426"/>
    </location>
</feature>
<dbReference type="GO" id="GO:0005524">
    <property type="term" value="F:ATP binding"/>
    <property type="evidence" value="ECO:0007669"/>
    <property type="project" value="UniProtKB-KW"/>
</dbReference>
<gene>
    <name evidence="8" type="primary">pknD_62</name>
    <name evidence="8" type="ORF">ACRB68_77160</name>
</gene>
<dbReference type="Proteomes" id="UP000487268">
    <property type="component" value="Unassembled WGS sequence"/>
</dbReference>
<feature type="transmembrane region" description="Helical" evidence="6">
    <location>
        <begin position="566"/>
        <end position="586"/>
    </location>
</feature>
<keyword evidence="1 8" id="KW-0808">Transferase</keyword>
<dbReference type="Gene3D" id="1.10.510.10">
    <property type="entry name" value="Transferase(Phosphotransferase) domain 1"/>
    <property type="match status" value="1"/>
</dbReference>
<name>A0A7K0C826_9ACTN</name>
<feature type="domain" description="Protein kinase" evidence="7">
    <location>
        <begin position="18"/>
        <end position="273"/>
    </location>
</feature>
<dbReference type="Pfam" id="PF00069">
    <property type="entry name" value="Pkinase"/>
    <property type="match status" value="1"/>
</dbReference>
<keyword evidence="6" id="KW-0812">Transmembrane</keyword>
<keyword evidence="6" id="KW-1133">Transmembrane helix</keyword>
<dbReference type="EMBL" id="WEGH01000006">
    <property type="protein sequence ID" value="MQY09590.1"/>
    <property type="molecule type" value="Genomic_DNA"/>
</dbReference>
<evidence type="ECO:0000256" key="1">
    <source>
        <dbReference type="ARBA" id="ARBA00022679"/>
    </source>
</evidence>
<dbReference type="AlphaFoldDB" id="A0A7K0C826"/>
<evidence type="ECO:0000313" key="8">
    <source>
        <dbReference type="EMBL" id="MQY09590.1"/>
    </source>
</evidence>
<dbReference type="RefSeq" id="WP_207709981.1">
    <property type="nucleotide sequence ID" value="NZ_WEGH01000006.1"/>
</dbReference>
<feature type="region of interest" description="Disordered" evidence="5">
    <location>
        <begin position="269"/>
        <end position="466"/>
    </location>
</feature>
<dbReference type="SUPFAM" id="SSF56112">
    <property type="entry name" value="Protein kinase-like (PK-like)"/>
    <property type="match status" value="1"/>
</dbReference>
<evidence type="ECO:0000256" key="6">
    <source>
        <dbReference type="SAM" id="Phobius"/>
    </source>
</evidence>
<comment type="caution">
    <text evidence="8">The sequence shown here is derived from an EMBL/GenBank/DDBJ whole genome shotgun (WGS) entry which is preliminary data.</text>
</comment>
<evidence type="ECO:0000256" key="2">
    <source>
        <dbReference type="ARBA" id="ARBA00022741"/>
    </source>
</evidence>
<keyword evidence="4" id="KW-0067">ATP-binding</keyword>
<keyword evidence="3 8" id="KW-0418">Kinase</keyword>
<reference evidence="8 9" key="1">
    <citation type="submission" date="2019-10" db="EMBL/GenBank/DDBJ databases">
        <title>Actinomadura rubteroloni sp. nov. and Actinomadura macrotermitis sp. nov., isolated from the gut of fungus growing-termite Macrotermes natalensis.</title>
        <authorList>
            <person name="Benndorf R."/>
            <person name="Martin K."/>
            <person name="Kuefner M."/>
            <person name="De Beer W."/>
            <person name="Kaster A.-K."/>
            <person name="Vollmers J."/>
            <person name="Poulsen M."/>
            <person name="Beemelmanns C."/>
        </authorList>
    </citation>
    <scope>NUCLEOTIDE SEQUENCE [LARGE SCALE GENOMIC DNA]</scope>
    <source>
        <strain evidence="8 9">RB68</strain>
    </source>
</reference>
<dbReference type="InterPro" id="IPR011009">
    <property type="entry name" value="Kinase-like_dom_sf"/>
</dbReference>
<dbReference type="PANTHER" id="PTHR43289">
    <property type="entry name" value="MITOGEN-ACTIVATED PROTEIN KINASE KINASE KINASE 20-RELATED"/>
    <property type="match status" value="1"/>
</dbReference>
<dbReference type="Gene3D" id="3.30.200.20">
    <property type="entry name" value="Phosphorylase Kinase, domain 1"/>
    <property type="match status" value="1"/>
</dbReference>
<proteinExistence type="predicted"/>
<organism evidence="8 9">
    <name type="scientific">Actinomadura macrotermitis</name>
    <dbReference type="NCBI Taxonomy" id="2585200"/>
    <lineage>
        <taxon>Bacteria</taxon>
        <taxon>Bacillati</taxon>
        <taxon>Actinomycetota</taxon>
        <taxon>Actinomycetes</taxon>
        <taxon>Streptosporangiales</taxon>
        <taxon>Thermomonosporaceae</taxon>
        <taxon>Actinomadura</taxon>
    </lineage>
</organism>
<keyword evidence="6" id="KW-0472">Membrane</keyword>
<feature type="compositionally biased region" description="Low complexity" evidence="5">
    <location>
        <begin position="302"/>
        <end position="317"/>
    </location>
</feature>
<dbReference type="CDD" id="cd14014">
    <property type="entry name" value="STKc_PknB_like"/>
    <property type="match status" value="1"/>
</dbReference>
<feature type="transmembrane region" description="Helical" evidence="6">
    <location>
        <begin position="473"/>
        <end position="494"/>
    </location>
</feature>
<evidence type="ECO:0000259" key="7">
    <source>
        <dbReference type="PROSITE" id="PS50011"/>
    </source>
</evidence>
<dbReference type="GO" id="GO:0004674">
    <property type="term" value="F:protein serine/threonine kinase activity"/>
    <property type="evidence" value="ECO:0007669"/>
    <property type="project" value="UniProtKB-EC"/>
</dbReference>
<dbReference type="PROSITE" id="PS50011">
    <property type="entry name" value="PROTEIN_KINASE_DOM"/>
    <property type="match status" value="1"/>
</dbReference>
<accession>A0A7K0C826</accession>
<evidence type="ECO:0000256" key="5">
    <source>
        <dbReference type="SAM" id="MobiDB-lite"/>
    </source>
</evidence>
<dbReference type="InterPro" id="IPR000719">
    <property type="entry name" value="Prot_kinase_dom"/>
</dbReference>
<keyword evidence="2" id="KW-0547">Nucleotide-binding</keyword>
<dbReference type="PROSITE" id="PS00108">
    <property type="entry name" value="PROTEIN_KINASE_ST"/>
    <property type="match status" value="1"/>
</dbReference>
<feature type="compositionally biased region" description="Low complexity" evidence="5">
    <location>
        <begin position="387"/>
        <end position="396"/>
    </location>
</feature>
<evidence type="ECO:0000256" key="3">
    <source>
        <dbReference type="ARBA" id="ARBA00022777"/>
    </source>
</evidence>